<feature type="domain" description="Exonuclease" evidence="8">
    <location>
        <begin position="343"/>
        <end position="522"/>
    </location>
</feature>
<evidence type="ECO:0000256" key="1">
    <source>
        <dbReference type="ARBA" id="ARBA00001946"/>
    </source>
</evidence>
<dbReference type="InterPro" id="IPR012337">
    <property type="entry name" value="RNaseH-like_sf"/>
</dbReference>
<dbReference type="InParanoid" id="A0A6P8Z6H3"/>
<accession>A0A6P8Z6H3</accession>
<dbReference type="OrthoDB" id="7692185at2759"/>
<evidence type="ECO:0000256" key="6">
    <source>
        <dbReference type="ARBA" id="ARBA00022842"/>
    </source>
</evidence>
<dbReference type="InterPro" id="IPR040393">
    <property type="entry name" value="TREX1/2"/>
</dbReference>
<reference evidence="10" key="1">
    <citation type="submission" date="2025-08" db="UniProtKB">
        <authorList>
            <consortium name="RefSeq"/>
        </authorList>
    </citation>
    <scope>IDENTIFICATION</scope>
    <source>
        <tissue evidence="10">Total insect</tissue>
    </source>
</reference>
<keyword evidence="9" id="KW-1185">Reference proteome</keyword>
<evidence type="ECO:0000313" key="10">
    <source>
        <dbReference type="RefSeq" id="XP_034242317.1"/>
    </source>
</evidence>
<evidence type="ECO:0000259" key="8">
    <source>
        <dbReference type="SMART" id="SM00479"/>
    </source>
</evidence>
<dbReference type="Gene3D" id="3.30.420.10">
    <property type="entry name" value="Ribonuclease H-like superfamily/Ribonuclease H"/>
    <property type="match status" value="1"/>
</dbReference>
<protein>
    <submittedName>
        <fullName evidence="10">Uncharacterized protein LOC117645885</fullName>
    </submittedName>
</protein>
<dbReference type="GO" id="GO:0003676">
    <property type="term" value="F:nucleic acid binding"/>
    <property type="evidence" value="ECO:0007669"/>
    <property type="project" value="InterPro"/>
</dbReference>
<dbReference type="GO" id="GO:0005737">
    <property type="term" value="C:cytoplasm"/>
    <property type="evidence" value="ECO:0007669"/>
    <property type="project" value="TreeGrafter"/>
</dbReference>
<comment type="similarity">
    <text evidence="7">Belongs to the exonuclease superfamily. TREX family.</text>
</comment>
<comment type="cofactor">
    <cofactor evidence="1">
        <name>Mg(2+)</name>
        <dbReference type="ChEBI" id="CHEBI:18420"/>
    </cofactor>
</comment>
<organism evidence="10">
    <name type="scientific">Thrips palmi</name>
    <name type="common">Melon thrips</name>
    <dbReference type="NCBI Taxonomy" id="161013"/>
    <lineage>
        <taxon>Eukaryota</taxon>
        <taxon>Metazoa</taxon>
        <taxon>Ecdysozoa</taxon>
        <taxon>Arthropoda</taxon>
        <taxon>Hexapoda</taxon>
        <taxon>Insecta</taxon>
        <taxon>Pterygota</taxon>
        <taxon>Neoptera</taxon>
        <taxon>Paraneoptera</taxon>
        <taxon>Thysanoptera</taxon>
        <taxon>Terebrantia</taxon>
        <taxon>Thripoidea</taxon>
        <taxon>Thripidae</taxon>
        <taxon>Thrips</taxon>
    </lineage>
</organism>
<evidence type="ECO:0000256" key="5">
    <source>
        <dbReference type="ARBA" id="ARBA00022839"/>
    </source>
</evidence>
<dbReference type="PANTHER" id="PTHR13058:SF22">
    <property type="entry name" value="EXODEOXYRIBONUCLEASE III"/>
    <property type="match status" value="1"/>
</dbReference>
<dbReference type="GO" id="GO:0008296">
    <property type="term" value="F:3'-5'-DNA exonuclease activity"/>
    <property type="evidence" value="ECO:0007669"/>
    <property type="project" value="TreeGrafter"/>
</dbReference>
<evidence type="ECO:0000256" key="4">
    <source>
        <dbReference type="ARBA" id="ARBA00022801"/>
    </source>
</evidence>
<dbReference type="InterPro" id="IPR049012">
    <property type="entry name" value="Mutator_transp_dom"/>
</dbReference>
<evidence type="ECO:0000313" key="9">
    <source>
        <dbReference type="Proteomes" id="UP000515158"/>
    </source>
</evidence>
<dbReference type="RefSeq" id="XP_034242317.1">
    <property type="nucleotide sequence ID" value="XM_034386426.1"/>
</dbReference>
<dbReference type="GeneID" id="117645885"/>
<sequence length="630" mass="69801">MSTYCRKCAMGSPPDEHDCVRNHDGSAKAMEPRAAVQLCLNNPDFKEANVRVSTIVADRDASTFAALNAESDRPINRLVDLNHNTKGINNQLYELKKSFSWLTTDTIEYLKRCVNNGIKQNKNNVEGVRSAILNVARHVYDEHEDCGEWCKAKGQPDYPFKNLPKMKPLSDPVFRVHLEELLGEQAAESAQLAACGSTQANENFNHMSTTRAPKSRFYGGTKALKTRVASAVCAKNIGATYTEEIFSSTQLSPSVTKYRQSLQKSIELKREYQQLPHVKKRRLQLKLQDRWQEARELSSGGITYASGMGSVMERAVAATSAATSEDLITSWIPPISELHPDCAFVYLDLETTGFQADCDIIQVAAVCGSLQYSAYMVPSRKIAPQASAVTGLKVVKGKLVHKSVALPTKPPRIVASEFLEFLRKCGPQVILVGHNLMRYDAPRILRFMKLFGESMEFAEMVHGLVETMPLIRQGRKCKLQVLAAKYLTEEKWTEHKKNAHNAVSDCILLEGLMHHFSVSQQTMLKSLVTMVDFMKNQVFLKNKNRLGKGLSVLEAGGVSKHMITKMAGAGVTLDELKDVMLTKGTAGFGPCLGVQIYGKPRVTSTKDIIAKIAASVRQVLEKAGVDLPYL</sequence>
<evidence type="ECO:0000256" key="2">
    <source>
        <dbReference type="ARBA" id="ARBA00022722"/>
    </source>
</evidence>
<evidence type="ECO:0000256" key="7">
    <source>
        <dbReference type="ARBA" id="ARBA00025769"/>
    </source>
</evidence>
<gene>
    <name evidence="10" type="primary">LOC117645885</name>
</gene>
<keyword evidence="6" id="KW-0460">Magnesium</keyword>
<dbReference type="GO" id="GO:0046872">
    <property type="term" value="F:metal ion binding"/>
    <property type="evidence" value="ECO:0007669"/>
    <property type="project" value="UniProtKB-KW"/>
</dbReference>
<name>A0A6P8Z6H3_THRPL</name>
<dbReference type="PANTHER" id="PTHR13058">
    <property type="entry name" value="THREE PRIME REPAIR EXONUCLEASE 1, 2"/>
    <property type="match status" value="1"/>
</dbReference>
<proteinExistence type="inferred from homology"/>
<dbReference type="GO" id="GO:0006308">
    <property type="term" value="P:DNA catabolic process"/>
    <property type="evidence" value="ECO:0007669"/>
    <property type="project" value="TreeGrafter"/>
</dbReference>
<keyword evidence="4" id="KW-0378">Hydrolase</keyword>
<dbReference type="KEGG" id="tpal:117645885"/>
<keyword evidence="3" id="KW-0479">Metal-binding</keyword>
<dbReference type="SUPFAM" id="SSF53098">
    <property type="entry name" value="Ribonuclease H-like"/>
    <property type="match status" value="1"/>
</dbReference>
<dbReference type="CDD" id="cd06127">
    <property type="entry name" value="DEDDh"/>
    <property type="match status" value="1"/>
</dbReference>
<dbReference type="SMART" id="SM00479">
    <property type="entry name" value="EXOIII"/>
    <property type="match status" value="1"/>
</dbReference>
<dbReference type="Pfam" id="PF00929">
    <property type="entry name" value="RNase_T"/>
    <property type="match status" value="1"/>
</dbReference>
<dbReference type="Pfam" id="PF20700">
    <property type="entry name" value="Mutator"/>
    <property type="match status" value="1"/>
</dbReference>
<evidence type="ECO:0000256" key="3">
    <source>
        <dbReference type="ARBA" id="ARBA00022723"/>
    </source>
</evidence>
<dbReference type="InterPro" id="IPR036397">
    <property type="entry name" value="RNaseH_sf"/>
</dbReference>
<dbReference type="InterPro" id="IPR013520">
    <property type="entry name" value="Ribonucl_H"/>
</dbReference>
<keyword evidence="5" id="KW-0269">Exonuclease</keyword>
<dbReference type="AlphaFoldDB" id="A0A6P8Z6H3"/>
<dbReference type="Proteomes" id="UP000515158">
    <property type="component" value="Unplaced"/>
</dbReference>
<keyword evidence="2" id="KW-0540">Nuclease</keyword>